<reference evidence="2" key="1">
    <citation type="journal article" date="2014" name="Proc. Natl. Acad. Sci. U.S.A.">
        <title>Extensive sampling of basidiomycete genomes demonstrates inadequacy of the white-rot/brown-rot paradigm for wood decay fungi.</title>
        <authorList>
            <person name="Riley R."/>
            <person name="Salamov A.A."/>
            <person name="Brown D.W."/>
            <person name="Nagy L.G."/>
            <person name="Floudas D."/>
            <person name="Held B.W."/>
            <person name="Levasseur A."/>
            <person name="Lombard V."/>
            <person name="Morin E."/>
            <person name="Otillar R."/>
            <person name="Lindquist E.A."/>
            <person name="Sun H."/>
            <person name="LaButti K.M."/>
            <person name="Schmutz J."/>
            <person name="Jabbour D."/>
            <person name="Luo H."/>
            <person name="Baker S.E."/>
            <person name="Pisabarro A.G."/>
            <person name="Walton J.D."/>
            <person name="Blanchette R.A."/>
            <person name="Henrissat B."/>
            <person name="Martin F."/>
            <person name="Cullen D."/>
            <person name="Hibbett D.S."/>
            <person name="Grigoriev I.V."/>
        </authorList>
    </citation>
    <scope>NUCLEOTIDE SEQUENCE [LARGE SCALE GENOMIC DNA]</scope>
    <source>
        <strain evidence="2">MUCL 33604</strain>
    </source>
</reference>
<dbReference type="EMBL" id="KL197760">
    <property type="protein sequence ID" value="KDQ50431.1"/>
    <property type="molecule type" value="Genomic_DNA"/>
</dbReference>
<dbReference type="HOGENOM" id="CLU_041448_0_0_1"/>
<protein>
    <submittedName>
        <fullName evidence="1">Uncharacterized protein</fullName>
    </submittedName>
</protein>
<keyword evidence="2" id="KW-1185">Reference proteome</keyword>
<proteinExistence type="predicted"/>
<evidence type="ECO:0000313" key="2">
    <source>
        <dbReference type="Proteomes" id="UP000027265"/>
    </source>
</evidence>
<dbReference type="Proteomes" id="UP000027265">
    <property type="component" value="Unassembled WGS sequence"/>
</dbReference>
<accession>A0A067PJ24</accession>
<sequence>MNPSILDLPSAHKHKIKDKGQIGVKPFLNWTSSIEAKVDCLGDQSILEMAWWKTPGSPPVMPSHEYIVLKLNSVALRVERDATSWASALGPNFRGQCKDTVTVSRDDRDLRGKNDEIVASLRFPQSVALMSYLTLLLDFIFPMAKFYNLYTFNCWWFAAFLWRNLAKCGKEKILDFTVLMEGIVSGRDDAMDPIRFSKMMHDQQLSMLQRFYGETASSAKNQFNLVSGVIELAFERLFQSYREIHASKAMFETQMKSLRREFEDRLRASVEEQLRSSGGSQTKSDT</sequence>
<name>A0A067PJ24_9AGAM</name>
<dbReference type="AlphaFoldDB" id="A0A067PJ24"/>
<organism evidence="1 2">
    <name type="scientific">Jaapia argillacea MUCL 33604</name>
    <dbReference type="NCBI Taxonomy" id="933084"/>
    <lineage>
        <taxon>Eukaryota</taxon>
        <taxon>Fungi</taxon>
        <taxon>Dikarya</taxon>
        <taxon>Basidiomycota</taxon>
        <taxon>Agaricomycotina</taxon>
        <taxon>Agaricomycetes</taxon>
        <taxon>Agaricomycetidae</taxon>
        <taxon>Jaapiales</taxon>
        <taxon>Jaapiaceae</taxon>
        <taxon>Jaapia</taxon>
    </lineage>
</organism>
<gene>
    <name evidence="1" type="ORF">JAAARDRAFT_584831</name>
</gene>
<dbReference type="InParanoid" id="A0A067PJ24"/>
<evidence type="ECO:0000313" key="1">
    <source>
        <dbReference type="EMBL" id="KDQ50431.1"/>
    </source>
</evidence>